<comment type="caution">
    <text evidence="1">The sequence shown here is derived from an EMBL/GenBank/DDBJ whole genome shotgun (WGS) entry which is preliminary data.</text>
</comment>
<evidence type="ECO:0000313" key="1">
    <source>
        <dbReference type="EMBL" id="KYF76359.1"/>
    </source>
</evidence>
<sequence>MPRTLSLTTRLTDWGKIGCYYASMDIIGERKVVFRPAGAEREREISLRVGRPQERPDDGWEVQIDILDPEKPWELPPVWGTDGLGAVILGIFALSKYVEWYTMRGRLTLPEHGETAFPEWALLLEASTPPAPAQGTTPAMDGEAEG</sequence>
<proteinExistence type="predicted"/>
<name>A0A150SG06_SORCE</name>
<organism evidence="1 2">
    <name type="scientific">Sorangium cellulosum</name>
    <name type="common">Polyangium cellulosum</name>
    <dbReference type="NCBI Taxonomy" id="56"/>
    <lineage>
        <taxon>Bacteria</taxon>
        <taxon>Pseudomonadati</taxon>
        <taxon>Myxococcota</taxon>
        <taxon>Polyangia</taxon>
        <taxon>Polyangiales</taxon>
        <taxon>Polyangiaceae</taxon>
        <taxon>Sorangium</taxon>
    </lineage>
</organism>
<protein>
    <submittedName>
        <fullName evidence="1">Uncharacterized protein</fullName>
    </submittedName>
</protein>
<evidence type="ECO:0000313" key="2">
    <source>
        <dbReference type="Proteomes" id="UP000075515"/>
    </source>
</evidence>
<dbReference type="EMBL" id="JEMC01004039">
    <property type="protein sequence ID" value="KYF76359.1"/>
    <property type="molecule type" value="Genomic_DNA"/>
</dbReference>
<dbReference type="Proteomes" id="UP000075515">
    <property type="component" value="Unassembled WGS sequence"/>
</dbReference>
<accession>A0A150SG06</accession>
<dbReference type="AlphaFoldDB" id="A0A150SG06"/>
<gene>
    <name evidence="1" type="ORF">BE18_53495</name>
</gene>
<reference evidence="1 2" key="1">
    <citation type="submission" date="2014-02" db="EMBL/GenBank/DDBJ databases">
        <title>The small core and large imbalanced accessory genome model reveals a collaborative survival strategy of Sorangium cellulosum strains in nature.</title>
        <authorList>
            <person name="Han K."/>
            <person name="Peng R."/>
            <person name="Blom J."/>
            <person name="Li Y.-Z."/>
        </authorList>
    </citation>
    <scope>NUCLEOTIDE SEQUENCE [LARGE SCALE GENOMIC DNA]</scope>
    <source>
        <strain evidence="1 2">So0149</strain>
    </source>
</reference>